<gene>
    <name evidence="1" type="ORF">CDAR_423681</name>
</gene>
<comment type="caution">
    <text evidence="1">The sequence shown here is derived from an EMBL/GenBank/DDBJ whole genome shotgun (WGS) entry which is preliminary data.</text>
</comment>
<dbReference type="Proteomes" id="UP001054837">
    <property type="component" value="Unassembled WGS sequence"/>
</dbReference>
<name>A0AAV4VAK7_9ARAC</name>
<protein>
    <submittedName>
        <fullName evidence="1">Uncharacterized protein</fullName>
    </submittedName>
</protein>
<keyword evidence="2" id="KW-1185">Reference proteome</keyword>
<accession>A0AAV4VAK7</accession>
<evidence type="ECO:0000313" key="2">
    <source>
        <dbReference type="Proteomes" id="UP001054837"/>
    </source>
</evidence>
<reference evidence="1 2" key="1">
    <citation type="submission" date="2021-06" db="EMBL/GenBank/DDBJ databases">
        <title>Caerostris darwini draft genome.</title>
        <authorList>
            <person name="Kono N."/>
            <person name="Arakawa K."/>
        </authorList>
    </citation>
    <scope>NUCLEOTIDE SEQUENCE [LARGE SCALE GENOMIC DNA]</scope>
</reference>
<sequence length="132" mass="14452">MDGAALFEDVRVRRSPPADDRTVFLCSSTICGSEPKLNSTPSASFLCLLSFYCDEQRVENGTGPQWRKISKSFPNNLQAGGMLISPSEKFHGDVETVSGTSRWKENSCCPGVLLFGRGFPQNQRYANAGDLP</sequence>
<dbReference type="EMBL" id="BPLQ01012715">
    <property type="protein sequence ID" value="GIY67277.1"/>
    <property type="molecule type" value="Genomic_DNA"/>
</dbReference>
<organism evidence="1 2">
    <name type="scientific">Caerostris darwini</name>
    <dbReference type="NCBI Taxonomy" id="1538125"/>
    <lineage>
        <taxon>Eukaryota</taxon>
        <taxon>Metazoa</taxon>
        <taxon>Ecdysozoa</taxon>
        <taxon>Arthropoda</taxon>
        <taxon>Chelicerata</taxon>
        <taxon>Arachnida</taxon>
        <taxon>Araneae</taxon>
        <taxon>Araneomorphae</taxon>
        <taxon>Entelegynae</taxon>
        <taxon>Araneoidea</taxon>
        <taxon>Araneidae</taxon>
        <taxon>Caerostris</taxon>
    </lineage>
</organism>
<evidence type="ECO:0000313" key="1">
    <source>
        <dbReference type="EMBL" id="GIY67277.1"/>
    </source>
</evidence>
<dbReference type="AlphaFoldDB" id="A0AAV4VAK7"/>
<proteinExistence type="predicted"/>